<evidence type="ECO:0000313" key="5">
    <source>
        <dbReference type="Proteomes" id="UP000886674"/>
    </source>
</evidence>
<proteinExistence type="inferred from homology"/>
<dbReference type="InterPro" id="IPR001082">
    <property type="entry name" value="Pilin"/>
</dbReference>
<dbReference type="Gene3D" id="3.30.700.10">
    <property type="entry name" value="Glycoprotein, Type 4 Pilin"/>
    <property type="match status" value="1"/>
</dbReference>
<dbReference type="EMBL" id="JAEPCR010000006">
    <property type="protein sequence ID" value="MCG7977065.1"/>
    <property type="molecule type" value="Genomic_DNA"/>
</dbReference>
<evidence type="ECO:0000256" key="3">
    <source>
        <dbReference type="RuleBase" id="RU000389"/>
    </source>
</evidence>
<evidence type="ECO:0000256" key="1">
    <source>
        <dbReference type="ARBA" id="ARBA00005233"/>
    </source>
</evidence>
<dbReference type="PROSITE" id="PS00409">
    <property type="entry name" value="PROKAR_NTER_METHYL"/>
    <property type="match status" value="1"/>
</dbReference>
<dbReference type="AlphaFoldDB" id="A0A9E4MWF1"/>
<dbReference type="SUPFAM" id="SSF54523">
    <property type="entry name" value="Pili subunits"/>
    <property type="match status" value="1"/>
</dbReference>
<dbReference type="InterPro" id="IPR012902">
    <property type="entry name" value="N_methyl_site"/>
</dbReference>
<dbReference type="NCBIfam" id="TIGR02532">
    <property type="entry name" value="IV_pilin_GFxxxE"/>
    <property type="match status" value="1"/>
</dbReference>
<keyword evidence="2" id="KW-0488">Methylation</keyword>
<name>A0A9E4MWF1_9GAMM</name>
<dbReference type="Pfam" id="PF00114">
    <property type="entry name" value="Pilin"/>
    <property type="match status" value="1"/>
</dbReference>
<dbReference type="PANTHER" id="PTHR30093">
    <property type="entry name" value="GENERAL SECRETION PATHWAY PROTEIN G"/>
    <property type="match status" value="1"/>
</dbReference>
<dbReference type="Proteomes" id="UP000886674">
    <property type="component" value="Unassembled WGS sequence"/>
</dbReference>
<dbReference type="GO" id="GO:0044096">
    <property type="term" value="C:type IV pilus"/>
    <property type="evidence" value="ECO:0007669"/>
    <property type="project" value="TreeGrafter"/>
</dbReference>
<reference evidence="4" key="1">
    <citation type="journal article" date="2021" name="Proc. Natl. Acad. Sci. U.S.A.">
        <title>Global biogeography of chemosynthetic symbionts reveals both localized and globally distributed symbiont groups. .</title>
        <authorList>
            <person name="Osvatic J.T."/>
            <person name="Wilkins L.G.E."/>
            <person name="Leibrecht L."/>
            <person name="Leray M."/>
            <person name="Zauner S."/>
            <person name="Polzin J."/>
            <person name="Camacho Y."/>
            <person name="Gros O."/>
            <person name="van Gils J.A."/>
            <person name="Eisen J.A."/>
            <person name="Petersen J.M."/>
            <person name="Yuen B."/>
        </authorList>
    </citation>
    <scope>NUCLEOTIDE SEQUENCE</scope>
    <source>
        <strain evidence="4">MAGclacostrist055</strain>
    </source>
</reference>
<dbReference type="GO" id="GO:0007155">
    <property type="term" value="P:cell adhesion"/>
    <property type="evidence" value="ECO:0007669"/>
    <property type="project" value="InterPro"/>
</dbReference>
<dbReference type="PANTHER" id="PTHR30093:SF34">
    <property type="entry name" value="PREPILIN PEPTIDASE-DEPENDENT PROTEIN D"/>
    <property type="match status" value="1"/>
</dbReference>
<dbReference type="GO" id="GO:0043107">
    <property type="term" value="P:type IV pilus-dependent motility"/>
    <property type="evidence" value="ECO:0007669"/>
    <property type="project" value="TreeGrafter"/>
</dbReference>
<keyword evidence="3" id="KW-0281">Fimbrium</keyword>
<organism evidence="4 5">
    <name type="scientific">Candidatus Thiodiazotropha taylori</name>
    <dbReference type="NCBI Taxonomy" id="2792791"/>
    <lineage>
        <taxon>Bacteria</taxon>
        <taxon>Pseudomonadati</taxon>
        <taxon>Pseudomonadota</taxon>
        <taxon>Gammaproteobacteria</taxon>
        <taxon>Chromatiales</taxon>
        <taxon>Sedimenticolaceae</taxon>
        <taxon>Candidatus Thiodiazotropha</taxon>
    </lineage>
</organism>
<dbReference type="Pfam" id="PF07963">
    <property type="entry name" value="N_methyl"/>
    <property type="match status" value="1"/>
</dbReference>
<evidence type="ECO:0000313" key="4">
    <source>
        <dbReference type="EMBL" id="MCG7977065.1"/>
    </source>
</evidence>
<gene>
    <name evidence="4" type="ORF">JAY77_02810</name>
</gene>
<sequence>MRKQSGFTLIELMIVVAIIGILAAIAIPQYQDYTIRSQVTEGFSLASAAKTAVVETFSNRNSGAIAAYAGTGNPAAGSYGYQFTASDKVASIAIAGFGDVTAPALGDGLITVTYAGRLATALGDTVQLYPGSGAVDATSGIPTVAIAAGAPVIWGCRLAASTATSFKYVPSNCRY</sequence>
<evidence type="ECO:0000256" key="2">
    <source>
        <dbReference type="ARBA" id="ARBA00022481"/>
    </source>
</evidence>
<dbReference type="InterPro" id="IPR045584">
    <property type="entry name" value="Pilin-like"/>
</dbReference>
<comment type="similarity">
    <text evidence="1 3">Belongs to the N-Me-Phe pilin family.</text>
</comment>
<accession>A0A9E4MWF1</accession>
<protein>
    <submittedName>
        <fullName evidence="4">Prepilin-type N-terminal cleavage/methylation domain-containing protein</fullName>
    </submittedName>
</protein>
<comment type="caution">
    <text evidence="4">The sequence shown here is derived from an EMBL/GenBank/DDBJ whole genome shotgun (WGS) entry which is preliminary data.</text>
</comment>